<dbReference type="EMBL" id="JACSDY010000001">
    <property type="protein sequence ID" value="KAF7439298.1"/>
    <property type="molecule type" value="Genomic_DNA"/>
</dbReference>
<dbReference type="Proteomes" id="UP000600918">
    <property type="component" value="Unassembled WGS sequence"/>
</dbReference>
<accession>A0A834PGK4</accession>
<protein>
    <submittedName>
        <fullName evidence="2">Uncharacterized protein</fullName>
    </submittedName>
</protein>
<reference evidence="2" key="1">
    <citation type="journal article" date="2020" name="G3 (Bethesda)">
        <title>High-Quality Assemblies for Three Invasive Social Wasps from the &lt;i&gt;Vespula&lt;/i&gt; Genus.</title>
        <authorList>
            <person name="Harrop T.W.R."/>
            <person name="Guhlin J."/>
            <person name="McLaughlin G.M."/>
            <person name="Permina E."/>
            <person name="Stockwell P."/>
            <person name="Gilligan J."/>
            <person name="Le Lec M.F."/>
            <person name="Gruber M.A.M."/>
            <person name="Quinn O."/>
            <person name="Lovegrove M."/>
            <person name="Duncan E.J."/>
            <person name="Remnant E.J."/>
            <person name="Van Eeckhoven J."/>
            <person name="Graham B."/>
            <person name="Knapp R.A."/>
            <person name="Langford K.W."/>
            <person name="Kronenberg Z."/>
            <person name="Press M.O."/>
            <person name="Eacker S.M."/>
            <person name="Wilson-Rankin E.E."/>
            <person name="Purcell J."/>
            <person name="Lester P.J."/>
            <person name="Dearden P.K."/>
        </authorList>
    </citation>
    <scope>NUCLEOTIDE SEQUENCE</scope>
    <source>
        <strain evidence="2">Volc-1</strain>
    </source>
</reference>
<dbReference type="AlphaFoldDB" id="A0A834PGK4"/>
<keyword evidence="3" id="KW-1185">Reference proteome</keyword>
<feature type="compositionally biased region" description="Low complexity" evidence="1">
    <location>
        <begin position="50"/>
        <end position="59"/>
    </location>
</feature>
<comment type="caution">
    <text evidence="2">The sequence shown here is derived from an EMBL/GenBank/DDBJ whole genome shotgun (WGS) entry which is preliminary data.</text>
</comment>
<evidence type="ECO:0000313" key="3">
    <source>
        <dbReference type="Proteomes" id="UP000600918"/>
    </source>
</evidence>
<sequence>MQAGRQADRAYHRGSIACLKEMVKAGIMEEIRENEDERRYGATKIGPARSNSSGTDVSGSGSGGGWKVNEVYTGQLFPVLAKLEFEASQTTWTPVRDMKALREVARNTPPRKYLTGENVGGGRGLVVDGGSSGGSAAGNKFWEMSRGTRRTLQTLKGTREWSRNSN</sequence>
<evidence type="ECO:0000313" key="2">
    <source>
        <dbReference type="EMBL" id="KAF7439298.1"/>
    </source>
</evidence>
<organism evidence="2 3">
    <name type="scientific">Vespula pensylvanica</name>
    <name type="common">Western yellow jacket</name>
    <name type="synonym">Wasp</name>
    <dbReference type="NCBI Taxonomy" id="30213"/>
    <lineage>
        <taxon>Eukaryota</taxon>
        <taxon>Metazoa</taxon>
        <taxon>Ecdysozoa</taxon>
        <taxon>Arthropoda</taxon>
        <taxon>Hexapoda</taxon>
        <taxon>Insecta</taxon>
        <taxon>Pterygota</taxon>
        <taxon>Neoptera</taxon>
        <taxon>Endopterygota</taxon>
        <taxon>Hymenoptera</taxon>
        <taxon>Apocrita</taxon>
        <taxon>Aculeata</taxon>
        <taxon>Vespoidea</taxon>
        <taxon>Vespidae</taxon>
        <taxon>Vespinae</taxon>
        <taxon>Vespula</taxon>
    </lineage>
</organism>
<evidence type="ECO:0000256" key="1">
    <source>
        <dbReference type="SAM" id="MobiDB-lite"/>
    </source>
</evidence>
<gene>
    <name evidence="2" type="ORF">H0235_001689</name>
</gene>
<feature type="compositionally biased region" description="Basic and acidic residues" evidence="1">
    <location>
        <begin position="157"/>
        <end position="166"/>
    </location>
</feature>
<name>A0A834PGK4_VESPE</name>
<feature type="region of interest" description="Disordered" evidence="1">
    <location>
        <begin position="124"/>
        <end position="166"/>
    </location>
</feature>
<proteinExistence type="predicted"/>
<feature type="region of interest" description="Disordered" evidence="1">
    <location>
        <begin position="35"/>
        <end position="64"/>
    </location>
</feature>